<dbReference type="EMBL" id="AMZH03004326">
    <property type="protein sequence ID" value="RRT69483.1"/>
    <property type="molecule type" value="Genomic_DNA"/>
</dbReference>
<evidence type="ECO:0000313" key="1">
    <source>
        <dbReference type="EMBL" id="RRT69483.1"/>
    </source>
</evidence>
<comment type="caution">
    <text evidence="1">The sequence shown here is derived from an EMBL/GenBank/DDBJ whole genome shotgun (WGS) entry which is preliminary data.</text>
</comment>
<organism evidence="1 2">
    <name type="scientific">Ensete ventricosum</name>
    <name type="common">Abyssinian banana</name>
    <name type="synonym">Musa ensete</name>
    <dbReference type="NCBI Taxonomy" id="4639"/>
    <lineage>
        <taxon>Eukaryota</taxon>
        <taxon>Viridiplantae</taxon>
        <taxon>Streptophyta</taxon>
        <taxon>Embryophyta</taxon>
        <taxon>Tracheophyta</taxon>
        <taxon>Spermatophyta</taxon>
        <taxon>Magnoliopsida</taxon>
        <taxon>Liliopsida</taxon>
        <taxon>Zingiberales</taxon>
        <taxon>Musaceae</taxon>
        <taxon>Ensete</taxon>
    </lineage>
</organism>
<reference evidence="1 2" key="1">
    <citation type="journal article" date="2014" name="Agronomy (Basel)">
        <title>A Draft Genome Sequence for Ensete ventricosum, the Drought-Tolerant Tree Against Hunger.</title>
        <authorList>
            <person name="Harrison J."/>
            <person name="Moore K.A."/>
            <person name="Paszkiewicz K."/>
            <person name="Jones T."/>
            <person name="Grant M."/>
            <person name="Ambacheew D."/>
            <person name="Muzemil S."/>
            <person name="Studholme D.J."/>
        </authorList>
    </citation>
    <scope>NUCLEOTIDE SEQUENCE [LARGE SCALE GENOMIC DNA]</scope>
</reference>
<gene>
    <name evidence="1" type="ORF">B296_00035133</name>
</gene>
<accession>A0A426ZZV3</accession>
<proteinExistence type="predicted"/>
<name>A0A426ZZV3_ENSVE</name>
<evidence type="ECO:0000313" key="2">
    <source>
        <dbReference type="Proteomes" id="UP000287651"/>
    </source>
</evidence>
<dbReference type="AlphaFoldDB" id="A0A426ZZV3"/>
<sequence length="259" mass="28082">MLSHPSPCRRASCHACRSGGEAYACRWRVPTLPVPGRLYDNWRPSYDRSTSYVGLATSAAQLSEVRSEEIGERNVLEAGWRREGSIDDGRFLQAARKNPLPVGDPTRRSEASASTNACGFPAAADVEAQPTSLHDATFTLTAVVALPVQLLLASSALPVPDALAFAATLHTRLSVIHFAFECNRHHLLPLGVRLAVQAAERSHSPIFQSACCYCTEGDLRLIELLSGSISEAQGQQEEHLRVSAPFCVEQELGLLLLPL</sequence>
<dbReference type="Proteomes" id="UP000287651">
    <property type="component" value="Unassembled WGS sequence"/>
</dbReference>
<protein>
    <submittedName>
        <fullName evidence="1">Uncharacterized protein</fullName>
    </submittedName>
</protein>